<proteinExistence type="predicted"/>
<dbReference type="OrthoDB" id="2660621at2"/>
<name>A0A368W9V5_9BACL</name>
<organism evidence="3 4">
    <name type="scientific">Paenibacillus prosopidis</name>
    <dbReference type="NCBI Taxonomy" id="630520"/>
    <lineage>
        <taxon>Bacteria</taxon>
        <taxon>Bacillati</taxon>
        <taxon>Bacillota</taxon>
        <taxon>Bacilli</taxon>
        <taxon>Bacillales</taxon>
        <taxon>Paenibacillaceae</taxon>
        <taxon>Paenibacillus</taxon>
    </lineage>
</organism>
<evidence type="ECO:0000256" key="2">
    <source>
        <dbReference type="SAM" id="Phobius"/>
    </source>
</evidence>
<keyword evidence="2" id="KW-1133">Transmembrane helix</keyword>
<feature type="compositionally biased region" description="Acidic residues" evidence="1">
    <location>
        <begin position="96"/>
        <end position="105"/>
    </location>
</feature>
<feature type="transmembrane region" description="Helical" evidence="2">
    <location>
        <begin position="36"/>
        <end position="58"/>
    </location>
</feature>
<evidence type="ECO:0000256" key="1">
    <source>
        <dbReference type="SAM" id="MobiDB-lite"/>
    </source>
</evidence>
<keyword evidence="2" id="KW-0472">Membrane</keyword>
<comment type="caution">
    <text evidence="3">The sequence shown here is derived from an EMBL/GenBank/DDBJ whole genome shotgun (WGS) entry which is preliminary data.</text>
</comment>
<keyword evidence="2" id="KW-0812">Transmembrane</keyword>
<dbReference type="AlphaFoldDB" id="A0A368W9V5"/>
<dbReference type="EMBL" id="QPJD01000002">
    <property type="protein sequence ID" value="RCW51231.1"/>
    <property type="molecule type" value="Genomic_DNA"/>
</dbReference>
<accession>A0A368W9V5</accession>
<reference evidence="3 4" key="1">
    <citation type="submission" date="2018-07" db="EMBL/GenBank/DDBJ databases">
        <title>Genomic Encyclopedia of Type Strains, Phase III (KMG-III): the genomes of soil and plant-associated and newly described type strains.</title>
        <authorList>
            <person name="Whitman W."/>
        </authorList>
    </citation>
    <scope>NUCLEOTIDE SEQUENCE [LARGE SCALE GENOMIC DNA]</scope>
    <source>
        <strain evidence="3 4">CECT 7506</strain>
    </source>
</reference>
<feature type="region of interest" description="Disordered" evidence="1">
    <location>
        <begin position="67"/>
        <end position="105"/>
    </location>
</feature>
<gene>
    <name evidence="3" type="ORF">DFP97_102426</name>
</gene>
<evidence type="ECO:0000313" key="3">
    <source>
        <dbReference type="EMBL" id="RCW51231.1"/>
    </source>
</evidence>
<protein>
    <submittedName>
        <fullName evidence="3">Uncharacterized protein</fullName>
    </submittedName>
</protein>
<dbReference type="Proteomes" id="UP000252415">
    <property type="component" value="Unassembled WGS sequence"/>
</dbReference>
<keyword evidence="4" id="KW-1185">Reference proteome</keyword>
<dbReference type="RefSeq" id="WP_114378719.1">
    <property type="nucleotide sequence ID" value="NZ_QPJD01000002.1"/>
</dbReference>
<sequence length="105" mass="11554">MSRMPRRWNVWSIAFLALIGIGLVYGAVRSPGAFIVPIVVLGGIFLLYKFPPSFLSGYGSKSGRTQVKQSRAAAAKTKTNKPRSKTVPFRVIEGGKDDDDLPKYH</sequence>
<evidence type="ECO:0000313" key="4">
    <source>
        <dbReference type="Proteomes" id="UP000252415"/>
    </source>
</evidence>